<accession>A0A368FWX5</accession>
<dbReference type="OrthoDB" id="5835645at2759"/>
<protein>
    <submittedName>
        <fullName evidence="2">Uncharacterized protein</fullName>
    </submittedName>
</protein>
<evidence type="ECO:0000313" key="3">
    <source>
        <dbReference type="Proteomes" id="UP000252519"/>
    </source>
</evidence>
<evidence type="ECO:0000256" key="1">
    <source>
        <dbReference type="SAM" id="MobiDB-lite"/>
    </source>
</evidence>
<proteinExistence type="predicted"/>
<gene>
    <name evidence="2" type="ORF">ANCCAN_17425</name>
</gene>
<sequence length="366" mass="40606">MKCPLSNNPTAAEFLEATKKLYVKTDALIQRKLEPGQPRLFGSTDDEELEWHQQPSPSAPALRIPSRRSAFRLVGLSSPQNGGLSGHSSASPPPLLPRSTSLQHDSPSQLNSAWKPKPKPRLSVMRSMQELSMEEERPQPKPRRKVLQSVCEPITDGEPHPISPDALRGSPFNYRRKFITKSSPNLSAPSVAALKRRVHSLRSATPVVHAEEPSVMFPVMDESERDFLRAAVRLTYSSDDEDSSPSLPSGGHPGFVYNRRRFTDKPCSPHSPATDSGRPNSDDEDKRTHPCSTKSLDDGFFDSSFHKKEEDTPSEALTSISNLQKIADNFPEEEVRDNHLSILEKNARVMRWIHGCAVPAVNAAVV</sequence>
<comment type="caution">
    <text evidence="2">The sequence shown here is derived from an EMBL/GenBank/DDBJ whole genome shotgun (WGS) entry which is preliminary data.</text>
</comment>
<organism evidence="2 3">
    <name type="scientific">Ancylostoma caninum</name>
    <name type="common">Dog hookworm</name>
    <dbReference type="NCBI Taxonomy" id="29170"/>
    <lineage>
        <taxon>Eukaryota</taxon>
        <taxon>Metazoa</taxon>
        <taxon>Ecdysozoa</taxon>
        <taxon>Nematoda</taxon>
        <taxon>Chromadorea</taxon>
        <taxon>Rhabditida</taxon>
        <taxon>Rhabditina</taxon>
        <taxon>Rhabditomorpha</taxon>
        <taxon>Strongyloidea</taxon>
        <taxon>Ancylostomatidae</taxon>
        <taxon>Ancylostomatinae</taxon>
        <taxon>Ancylostoma</taxon>
    </lineage>
</organism>
<dbReference type="Proteomes" id="UP000252519">
    <property type="component" value="Unassembled WGS sequence"/>
</dbReference>
<feature type="region of interest" description="Disordered" evidence="1">
    <location>
        <begin position="237"/>
        <end position="293"/>
    </location>
</feature>
<feature type="compositionally biased region" description="Polar residues" evidence="1">
    <location>
        <begin position="103"/>
        <end position="112"/>
    </location>
</feature>
<name>A0A368FWX5_ANCCA</name>
<dbReference type="EMBL" id="JOJR01000534">
    <property type="protein sequence ID" value="RCN36693.1"/>
    <property type="molecule type" value="Genomic_DNA"/>
</dbReference>
<keyword evidence="3" id="KW-1185">Reference proteome</keyword>
<dbReference type="AlphaFoldDB" id="A0A368FWX5"/>
<feature type="region of interest" description="Disordered" evidence="1">
    <location>
        <begin position="33"/>
        <end position="122"/>
    </location>
</feature>
<reference evidence="2 3" key="1">
    <citation type="submission" date="2014-10" db="EMBL/GenBank/DDBJ databases">
        <title>Draft genome of the hookworm Ancylostoma caninum.</title>
        <authorList>
            <person name="Mitreva M."/>
        </authorList>
    </citation>
    <scope>NUCLEOTIDE SEQUENCE [LARGE SCALE GENOMIC DNA]</scope>
    <source>
        <strain evidence="2 3">Baltimore</strain>
    </source>
</reference>
<evidence type="ECO:0000313" key="2">
    <source>
        <dbReference type="EMBL" id="RCN36693.1"/>
    </source>
</evidence>